<name>A0A921MBK2_9MICO</name>
<dbReference type="SUPFAM" id="SSF55781">
    <property type="entry name" value="GAF domain-like"/>
    <property type="match status" value="1"/>
</dbReference>
<dbReference type="EMBL" id="DYUK01000014">
    <property type="protein sequence ID" value="HJG78856.1"/>
    <property type="molecule type" value="Genomic_DNA"/>
</dbReference>
<organism evidence="4 5">
    <name type="scientific">Brevibacterium senegalense</name>
    <dbReference type="NCBI Taxonomy" id="1033736"/>
    <lineage>
        <taxon>Bacteria</taxon>
        <taxon>Bacillati</taxon>
        <taxon>Actinomycetota</taxon>
        <taxon>Actinomycetes</taxon>
        <taxon>Micrococcales</taxon>
        <taxon>Brevibacteriaceae</taxon>
        <taxon>Brevibacterium</taxon>
    </lineage>
</organism>
<evidence type="ECO:0000313" key="4">
    <source>
        <dbReference type="EMBL" id="HJG78856.1"/>
    </source>
</evidence>
<dbReference type="InterPro" id="IPR041522">
    <property type="entry name" value="CdaR_GGDEF"/>
</dbReference>
<feature type="compositionally biased region" description="Basic and acidic residues" evidence="2">
    <location>
        <begin position="1"/>
        <end position="12"/>
    </location>
</feature>
<comment type="caution">
    <text evidence="4">The sequence shown here is derived from an EMBL/GenBank/DDBJ whole genome shotgun (WGS) entry which is preliminary data.</text>
</comment>
<dbReference type="Pfam" id="PF13556">
    <property type="entry name" value="HTH_30"/>
    <property type="match status" value="1"/>
</dbReference>
<dbReference type="SMART" id="SM00065">
    <property type="entry name" value="GAF"/>
    <property type="match status" value="1"/>
</dbReference>
<sequence length="617" mass="66000">MTSEQSGDRDRTAGGAGAGHSGEGHSRVRRERELASLYATARAITALDEVDTVLASIVQHAHELLGADVTYLSVYDETDGHLRLRGVEGAVSATFAHAHVPPDIGVAGRILATGAPFWVSDYLGDATLKRDPGFDAAAAGEGLAAMLGVPLRDKAGVFGALFVAERFSRSFAVEEVALLSAFADHAAIAIVNARLYDESRRALAEVRQAYETMERSSQVHEALTRVVLHGGGAAEVAALLVEELGGRVTVVDRQGEPTVVRQGPRGAAPLESDRMRRAILDSRANGRSVIVEPEAASGAGQVTGPEAGPGFEPSTWHCVTALLAGDSSLGALVLSQSAEPATSARQTLERAAQILALLTLKQDAVVEAEERVRGELVAEFILASRPYPDELLARAEARGLDPLRLSVVLVAECPSIRAAELGRRLDPLARERGGIAGDFEGSALMLVSADDADAVAREVHATLQAALRSPVLVVAAPVAEAAVGFRESLTVAQRCGRVLRALGVEDRGTSTTRWGMYSLVFDPHRSGELQDFISDRLGPLIEYDARRRTDLVATVDRYFDCGRVLTRTAEELHVHMNTLVKRLDRVDAILGGQWREQPRALEIEVAARLHRLAREVV</sequence>
<comment type="similarity">
    <text evidence="1">Belongs to the CdaR family.</text>
</comment>
<proteinExistence type="inferred from homology"/>
<dbReference type="Pfam" id="PF13185">
    <property type="entry name" value="GAF_2"/>
    <property type="match status" value="1"/>
</dbReference>
<dbReference type="InterPro" id="IPR003018">
    <property type="entry name" value="GAF"/>
</dbReference>
<protein>
    <submittedName>
        <fullName evidence="4">GAF domain-containing protein</fullName>
    </submittedName>
</protein>
<accession>A0A921MBK2</accession>
<dbReference type="Pfam" id="PF17853">
    <property type="entry name" value="GGDEF_2"/>
    <property type="match status" value="1"/>
</dbReference>
<feature type="domain" description="GAF" evidence="3">
    <location>
        <begin position="49"/>
        <end position="200"/>
    </location>
</feature>
<evidence type="ECO:0000256" key="1">
    <source>
        <dbReference type="ARBA" id="ARBA00006754"/>
    </source>
</evidence>
<dbReference type="InterPro" id="IPR051448">
    <property type="entry name" value="CdaR-like_regulators"/>
</dbReference>
<dbReference type="InterPro" id="IPR042070">
    <property type="entry name" value="PucR_C-HTH_sf"/>
</dbReference>
<dbReference type="Gene3D" id="3.30.450.40">
    <property type="match status" value="1"/>
</dbReference>
<dbReference type="InterPro" id="IPR029016">
    <property type="entry name" value="GAF-like_dom_sf"/>
</dbReference>
<evidence type="ECO:0000313" key="5">
    <source>
        <dbReference type="Proteomes" id="UP000784435"/>
    </source>
</evidence>
<dbReference type="Gene3D" id="1.10.10.2840">
    <property type="entry name" value="PucR C-terminal helix-turn-helix domain"/>
    <property type="match status" value="1"/>
</dbReference>
<dbReference type="InterPro" id="IPR025736">
    <property type="entry name" value="PucR_C-HTH_dom"/>
</dbReference>
<dbReference type="PANTHER" id="PTHR33744:SF1">
    <property type="entry name" value="DNA-BINDING TRANSCRIPTIONAL ACTIVATOR ADER"/>
    <property type="match status" value="1"/>
</dbReference>
<evidence type="ECO:0000259" key="3">
    <source>
        <dbReference type="SMART" id="SM00065"/>
    </source>
</evidence>
<reference evidence="4" key="2">
    <citation type="submission" date="2021-09" db="EMBL/GenBank/DDBJ databases">
        <authorList>
            <person name="Gilroy R."/>
        </authorList>
    </citation>
    <scope>NUCLEOTIDE SEQUENCE</scope>
    <source>
        <strain evidence="4">ChiGjej5B5-7349</strain>
    </source>
</reference>
<gene>
    <name evidence="4" type="ORF">K8V08_00400</name>
</gene>
<dbReference type="PANTHER" id="PTHR33744">
    <property type="entry name" value="CARBOHYDRATE DIACID REGULATOR"/>
    <property type="match status" value="1"/>
</dbReference>
<feature type="region of interest" description="Disordered" evidence="2">
    <location>
        <begin position="1"/>
        <end position="29"/>
    </location>
</feature>
<dbReference type="Proteomes" id="UP000784435">
    <property type="component" value="Unassembled WGS sequence"/>
</dbReference>
<evidence type="ECO:0000256" key="2">
    <source>
        <dbReference type="SAM" id="MobiDB-lite"/>
    </source>
</evidence>
<dbReference type="AlphaFoldDB" id="A0A921MBK2"/>
<reference evidence="4" key="1">
    <citation type="journal article" date="2021" name="PeerJ">
        <title>Extensive microbial diversity within the chicken gut microbiome revealed by metagenomics and culture.</title>
        <authorList>
            <person name="Gilroy R."/>
            <person name="Ravi A."/>
            <person name="Getino M."/>
            <person name="Pursley I."/>
            <person name="Horton D.L."/>
            <person name="Alikhan N.F."/>
            <person name="Baker D."/>
            <person name="Gharbi K."/>
            <person name="Hall N."/>
            <person name="Watson M."/>
            <person name="Adriaenssens E.M."/>
            <person name="Foster-Nyarko E."/>
            <person name="Jarju S."/>
            <person name="Secka A."/>
            <person name="Antonio M."/>
            <person name="Oren A."/>
            <person name="Chaudhuri R.R."/>
            <person name="La Ragione R."/>
            <person name="Hildebrand F."/>
            <person name="Pallen M.J."/>
        </authorList>
    </citation>
    <scope>NUCLEOTIDE SEQUENCE</scope>
    <source>
        <strain evidence="4">ChiGjej5B5-7349</strain>
    </source>
</reference>